<organism evidence="7">
    <name type="scientific">marine metagenome</name>
    <dbReference type="NCBI Taxonomy" id="408172"/>
    <lineage>
        <taxon>unclassified sequences</taxon>
        <taxon>metagenomes</taxon>
        <taxon>ecological metagenomes</taxon>
    </lineage>
</organism>
<evidence type="ECO:0000256" key="3">
    <source>
        <dbReference type="ARBA" id="ARBA00022692"/>
    </source>
</evidence>
<dbReference type="EMBL" id="UINC01106006">
    <property type="protein sequence ID" value="SVC70353.1"/>
    <property type="molecule type" value="Genomic_DNA"/>
</dbReference>
<keyword evidence="2" id="KW-1003">Cell membrane</keyword>
<dbReference type="GO" id="GO:0043190">
    <property type="term" value="C:ATP-binding cassette (ABC) transporter complex"/>
    <property type="evidence" value="ECO:0007669"/>
    <property type="project" value="TreeGrafter"/>
</dbReference>
<reference evidence="7" key="1">
    <citation type="submission" date="2018-05" db="EMBL/GenBank/DDBJ databases">
        <authorList>
            <person name="Lanie J.A."/>
            <person name="Ng W.-L."/>
            <person name="Kazmierczak K.M."/>
            <person name="Andrzejewski T.M."/>
            <person name="Davidsen T.M."/>
            <person name="Wayne K.J."/>
            <person name="Tettelin H."/>
            <person name="Glass J.I."/>
            <person name="Rusch D."/>
            <person name="Podicherti R."/>
            <person name="Tsui H.-C.T."/>
            <person name="Winkler M.E."/>
        </authorList>
    </citation>
    <scope>NUCLEOTIDE SEQUENCE</scope>
</reference>
<evidence type="ECO:0000256" key="4">
    <source>
        <dbReference type="ARBA" id="ARBA00022989"/>
    </source>
</evidence>
<feature type="transmembrane region" description="Helical" evidence="6">
    <location>
        <begin position="35"/>
        <end position="57"/>
    </location>
</feature>
<name>A0A382PAF0_9ZZZZ</name>
<dbReference type="PANTHER" id="PTHR33529">
    <property type="entry name" value="SLR0882 PROTEIN-RELATED"/>
    <property type="match status" value="1"/>
</dbReference>
<feature type="non-terminal residue" evidence="7">
    <location>
        <position position="207"/>
    </location>
</feature>
<dbReference type="PANTHER" id="PTHR33529:SF6">
    <property type="entry name" value="YJGP_YJGQ FAMILY PERMEASE"/>
    <property type="match status" value="1"/>
</dbReference>
<comment type="subcellular location">
    <subcellularLocation>
        <location evidence="1">Cell membrane</location>
        <topology evidence="1">Multi-pass membrane protein</topology>
    </subcellularLocation>
</comment>
<dbReference type="AlphaFoldDB" id="A0A382PAF0"/>
<dbReference type="GO" id="GO:0015920">
    <property type="term" value="P:lipopolysaccharide transport"/>
    <property type="evidence" value="ECO:0007669"/>
    <property type="project" value="TreeGrafter"/>
</dbReference>
<feature type="transmembrane region" description="Helical" evidence="6">
    <location>
        <begin position="102"/>
        <end position="126"/>
    </location>
</feature>
<evidence type="ECO:0000256" key="1">
    <source>
        <dbReference type="ARBA" id="ARBA00004651"/>
    </source>
</evidence>
<keyword evidence="4 6" id="KW-1133">Transmembrane helix</keyword>
<evidence type="ECO:0000313" key="7">
    <source>
        <dbReference type="EMBL" id="SVC70353.1"/>
    </source>
</evidence>
<protein>
    <recommendedName>
        <fullName evidence="8">LptF/LptG family permease</fullName>
    </recommendedName>
</protein>
<evidence type="ECO:0008006" key="8">
    <source>
        <dbReference type="Google" id="ProtNLM"/>
    </source>
</evidence>
<evidence type="ECO:0000256" key="2">
    <source>
        <dbReference type="ARBA" id="ARBA00022475"/>
    </source>
</evidence>
<proteinExistence type="predicted"/>
<dbReference type="Pfam" id="PF03739">
    <property type="entry name" value="LptF_LptG"/>
    <property type="match status" value="1"/>
</dbReference>
<evidence type="ECO:0000256" key="5">
    <source>
        <dbReference type="ARBA" id="ARBA00023136"/>
    </source>
</evidence>
<sequence>MPLLFRSHLLQLIPSFALSTVILTFVLSLDTVYRLISLIIERGVGIGIVLLLLIYQLPQFVSTTLPYATLMATVLLISRLSTEFELTAMHAAGMSTWNISSPVIVFGFLITCISLLISLWITPMGYRAFEEEKIRLLHSQKTRNIQPRVLNYDFSDKVLYVQEKTDDELLRGVFFTDRELEQGSLVTASERGIIEIRKEEQDLVLHL</sequence>
<keyword evidence="5 6" id="KW-0472">Membrane</keyword>
<accession>A0A382PAF0</accession>
<keyword evidence="3 6" id="KW-0812">Transmembrane</keyword>
<evidence type="ECO:0000256" key="6">
    <source>
        <dbReference type="SAM" id="Phobius"/>
    </source>
</evidence>
<dbReference type="InterPro" id="IPR005495">
    <property type="entry name" value="LptG/LptF_permease"/>
</dbReference>
<gene>
    <name evidence="7" type="ORF">METZ01_LOCUS323207</name>
</gene>
<feature type="transmembrane region" description="Helical" evidence="6">
    <location>
        <begin position="12"/>
        <end position="29"/>
    </location>
</feature>